<evidence type="ECO:0008006" key="2">
    <source>
        <dbReference type="Google" id="ProtNLM"/>
    </source>
</evidence>
<accession>A0A382PAA9</accession>
<organism evidence="1">
    <name type="scientific">marine metagenome</name>
    <dbReference type="NCBI Taxonomy" id="408172"/>
    <lineage>
        <taxon>unclassified sequences</taxon>
        <taxon>metagenomes</taxon>
        <taxon>ecological metagenomes</taxon>
    </lineage>
</organism>
<protein>
    <recommendedName>
        <fullName evidence="2">SbsA Ig-like domain-containing protein</fullName>
    </recommendedName>
</protein>
<feature type="non-terminal residue" evidence="1">
    <location>
        <position position="357"/>
    </location>
</feature>
<dbReference type="AlphaFoldDB" id="A0A382PAA9"/>
<proteinExistence type="predicted"/>
<name>A0A382PAA9_9ZZZZ</name>
<reference evidence="1" key="1">
    <citation type="submission" date="2018-05" db="EMBL/GenBank/DDBJ databases">
        <authorList>
            <person name="Lanie J.A."/>
            <person name="Ng W.-L."/>
            <person name="Kazmierczak K.M."/>
            <person name="Andrzejewski T.M."/>
            <person name="Davidsen T.M."/>
            <person name="Wayne K.J."/>
            <person name="Tettelin H."/>
            <person name="Glass J.I."/>
            <person name="Rusch D."/>
            <person name="Podicherti R."/>
            <person name="Tsui H.-C.T."/>
            <person name="Winkler M.E."/>
        </authorList>
    </citation>
    <scope>NUCLEOTIDE SEQUENCE</scope>
</reference>
<gene>
    <name evidence="1" type="ORF">METZ01_LOCUS322624</name>
</gene>
<dbReference type="EMBL" id="UINC01105664">
    <property type="protein sequence ID" value="SVC69770.1"/>
    <property type="molecule type" value="Genomic_DNA"/>
</dbReference>
<evidence type="ECO:0000313" key="1">
    <source>
        <dbReference type="EMBL" id="SVC69770.1"/>
    </source>
</evidence>
<sequence>MASAIPTVSSVTSSTTDGTYKLGDVVTITVTFTEAVTVTGTPQLTLETGSTDAVVDYTSGSGSATLTFSYTVASGNASSDLDYASTSALALNSGTIVDADGSSAVLTLATTGAANSLGANKGLVIDGVVPTVSSVTASTSDGTFKIGDEIAITVTFTEAVTVSGTPQLTLETGSSDAVVNYASGSSGTTLTFTYTVTAGDTASDLDYASTSALALNSGTINDAAGNAATLTLASPAASNSLGANKALVVDGVVPTVSAVTATTADGNYKAGDVIAITVTFSETVTVTGTPQLTLETGSSDAVVDYTSGSGDTTLIFNYTVASGHTNSDLDYASTGALALNSGTILDAAGNAATLTLA</sequence>